<name>A0ABU3NSR8_9CHLR</name>
<dbReference type="InterPro" id="IPR026046">
    <property type="entry name" value="UBIAD1"/>
</dbReference>
<feature type="transmembrane region" description="Helical" evidence="8">
    <location>
        <begin position="310"/>
        <end position="329"/>
    </location>
</feature>
<accession>A0ABU3NSR8</accession>
<sequence length="330" mass="36746">MNVRMWIQALRVIPRISREEWQQLDIISRWLISTRAAVLIMTFTSAGIAGLLAAHAGKFDLWRWILLALGLVLAHATNNLLNDYTDYSRGVDANNYFRTQYGPQPLEQGLMTKREHLTYAAVTGLIALAAGAYLVAVNGWLALGLLLIGAFFVLFYTYPLKYIGLGELAVLLVWGPLMIGGGYYVITGQWDWNVALAGLVYALGPTTVIFGKHIDKRAEDAAKGIRTLPVILGETASRYVVLTMMALQYLGVIALVVSGYFSPVMLVVLGALYWLRPALTVYRHPRPSEPPKEEPARSAWPLYFVAASFYQSRAYGLFFMLGLILQLIVR</sequence>
<feature type="transmembrane region" description="Helical" evidence="8">
    <location>
        <begin position="36"/>
        <end position="55"/>
    </location>
</feature>
<feature type="transmembrane region" description="Helical" evidence="8">
    <location>
        <begin position="140"/>
        <end position="158"/>
    </location>
</feature>
<dbReference type="PANTHER" id="PTHR13929:SF0">
    <property type="entry name" value="UBIA PRENYLTRANSFERASE DOMAIN-CONTAINING PROTEIN 1"/>
    <property type="match status" value="1"/>
</dbReference>
<dbReference type="RefSeq" id="WP_315625564.1">
    <property type="nucleotide sequence ID" value="NZ_JAUHMF010000002.1"/>
</dbReference>
<comment type="subcellular location">
    <subcellularLocation>
        <location evidence="1">Membrane</location>
        <topology evidence="1">Multi-pass membrane protein</topology>
    </subcellularLocation>
</comment>
<feature type="transmembrane region" description="Helical" evidence="8">
    <location>
        <begin position="165"/>
        <end position="186"/>
    </location>
</feature>
<evidence type="ECO:0000256" key="4">
    <source>
        <dbReference type="ARBA" id="ARBA00022679"/>
    </source>
</evidence>
<organism evidence="9 10">
    <name type="scientific">Thermanaerothrix solaris</name>
    <dbReference type="NCBI Taxonomy" id="3058434"/>
    <lineage>
        <taxon>Bacteria</taxon>
        <taxon>Bacillati</taxon>
        <taxon>Chloroflexota</taxon>
        <taxon>Anaerolineae</taxon>
        <taxon>Anaerolineales</taxon>
        <taxon>Anaerolineaceae</taxon>
        <taxon>Thermanaerothrix</taxon>
    </lineage>
</organism>
<dbReference type="InterPro" id="IPR000537">
    <property type="entry name" value="UbiA_prenyltransferase"/>
</dbReference>
<dbReference type="PANTHER" id="PTHR13929">
    <property type="entry name" value="1,4-DIHYDROXY-2-NAPHTHOATE OCTAPRENYLTRANSFERASE"/>
    <property type="match status" value="1"/>
</dbReference>
<evidence type="ECO:0000256" key="3">
    <source>
        <dbReference type="ARBA" id="ARBA00022428"/>
    </source>
</evidence>
<dbReference type="Pfam" id="PF01040">
    <property type="entry name" value="UbiA"/>
    <property type="match status" value="1"/>
</dbReference>
<keyword evidence="10" id="KW-1185">Reference proteome</keyword>
<keyword evidence="3" id="KW-0474">Menaquinone biosynthesis</keyword>
<evidence type="ECO:0000256" key="6">
    <source>
        <dbReference type="ARBA" id="ARBA00022989"/>
    </source>
</evidence>
<feature type="transmembrane region" description="Helical" evidence="8">
    <location>
        <begin position="61"/>
        <end position="81"/>
    </location>
</feature>
<evidence type="ECO:0000256" key="5">
    <source>
        <dbReference type="ARBA" id="ARBA00022692"/>
    </source>
</evidence>
<evidence type="ECO:0000256" key="8">
    <source>
        <dbReference type="SAM" id="Phobius"/>
    </source>
</evidence>
<evidence type="ECO:0000256" key="2">
    <source>
        <dbReference type="ARBA" id="ARBA00004863"/>
    </source>
</evidence>
<gene>
    <name evidence="9" type="ORF">QYE77_11540</name>
</gene>
<dbReference type="Proteomes" id="UP001254165">
    <property type="component" value="Unassembled WGS sequence"/>
</dbReference>
<feature type="transmembrane region" description="Helical" evidence="8">
    <location>
        <begin position="192"/>
        <end position="210"/>
    </location>
</feature>
<keyword evidence="5 8" id="KW-0812">Transmembrane</keyword>
<dbReference type="Gene3D" id="1.10.357.140">
    <property type="entry name" value="UbiA prenyltransferase"/>
    <property type="match status" value="1"/>
</dbReference>
<proteinExistence type="predicted"/>
<feature type="transmembrane region" description="Helical" evidence="8">
    <location>
        <begin position="247"/>
        <end position="275"/>
    </location>
</feature>
<evidence type="ECO:0000313" key="10">
    <source>
        <dbReference type="Proteomes" id="UP001254165"/>
    </source>
</evidence>
<dbReference type="CDD" id="cd13962">
    <property type="entry name" value="PT_UbiA_UBIAD1"/>
    <property type="match status" value="1"/>
</dbReference>
<keyword evidence="4" id="KW-0808">Transferase</keyword>
<evidence type="ECO:0000256" key="7">
    <source>
        <dbReference type="ARBA" id="ARBA00023136"/>
    </source>
</evidence>
<dbReference type="PIRSF" id="PIRSF005355">
    <property type="entry name" value="UBIAD1"/>
    <property type="match status" value="1"/>
</dbReference>
<keyword evidence="6 8" id="KW-1133">Transmembrane helix</keyword>
<evidence type="ECO:0000313" key="9">
    <source>
        <dbReference type="EMBL" id="MDT8898896.1"/>
    </source>
</evidence>
<comment type="caution">
    <text evidence="9">The sequence shown here is derived from an EMBL/GenBank/DDBJ whole genome shotgun (WGS) entry which is preliminary data.</text>
</comment>
<feature type="transmembrane region" description="Helical" evidence="8">
    <location>
        <begin position="117"/>
        <end position="134"/>
    </location>
</feature>
<comment type="pathway">
    <text evidence="2">Quinol/quinone metabolism; menaquinone biosynthesis.</text>
</comment>
<reference evidence="9 10" key="1">
    <citation type="submission" date="2023-07" db="EMBL/GenBank/DDBJ databases">
        <title>Novel species of Thermanaerothrix with wide hydrolytic capabilities.</title>
        <authorList>
            <person name="Zayulina K.S."/>
            <person name="Podosokorskaya O.A."/>
            <person name="Elcheninov A.G."/>
        </authorList>
    </citation>
    <scope>NUCLEOTIDE SEQUENCE [LARGE SCALE GENOMIC DNA]</scope>
    <source>
        <strain evidence="9 10">4228-RoL</strain>
    </source>
</reference>
<dbReference type="EMBL" id="JAUHMF010000002">
    <property type="protein sequence ID" value="MDT8898896.1"/>
    <property type="molecule type" value="Genomic_DNA"/>
</dbReference>
<evidence type="ECO:0000256" key="1">
    <source>
        <dbReference type="ARBA" id="ARBA00004141"/>
    </source>
</evidence>
<protein>
    <submittedName>
        <fullName evidence="9">Prenyltransferase</fullName>
    </submittedName>
</protein>
<keyword evidence="7 8" id="KW-0472">Membrane</keyword>
<dbReference type="InterPro" id="IPR044878">
    <property type="entry name" value="UbiA_sf"/>
</dbReference>